<accession>A0A5C5XP60</accession>
<keyword evidence="2" id="KW-1185">Reference proteome</keyword>
<gene>
    <name evidence="1" type="ORF">Pan54_50020</name>
</gene>
<reference evidence="1 2" key="1">
    <citation type="submission" date="2019-02" db="EMBL/GenBank/DDBJ databases">
        <title>Deep-cultivation of Planctomycetes and their phenomic and genomic characterization uncovers novel biology.</title>
        <authorList>
            <person name="Wiegand S."/>
            <person name="Jogler M."/>
            <person name="Boedeker C."/>
            <person name="Pinto D."/>
            <person name="Vollmers J."/>
            <person name="Rivas-Marin E."/>
            <person name="Kohn T."/>
            <person name="Peeters S.H."/>
            <person name="Heuer A."/>
            <person name="Rast P."/>
            <person name="Oberbeckmann S."/>
            <person name="Bunk B."/>
            <person name="Jeske O."/>
            <person name="Meyerdierks A."/>
            <person name="Storesund J.E."/>
            <person name="Kallscheuer N."/>
            <person name="Luecker S."/>
            <person name="Lage O.M."/>
            <person name="Pohl T."/>
            <person name="Merkel B.J."/>
            <person name="Hornburger P."/>
            <person name="Mueller R.-W."/>
            <person name="Bruemmer F."/>
            <person name="Labrenz M."/>
            <person name="Spormann A.M."/>
            <person name="Op Den Camp H."/>
            <person name="Overmann J."/>
            <person name="Amann R."/>
            <person name="Jetten M.S.M."/>
            <person name="Mascher T."/>
            <person name="Medema M.H."/>
            <person name="Devos D.P."/>
            <person name="Kaster A.-K."/>
            <person name="Ovreas L."/>
            <person name="Rohde M."/>
            <person name="Galperin M.Y."/>
            <person name="Jogler C."/>
        </authorList>
    </citation>
    <scope>NUCLEOTIDE SEQUENCE [LARGE SCALE GENOMIC DNA]</scope>
    <source>
        <strain evidence="1 2">Pan54</strain>
    </source>
</reference>
<dbReference type="InterPro" id="IPR010064">
    <property type="entry name" value="HK97-gp10_tail"/>
</dbReference>
<dbReference type="NCBIfam" id="TIGR01725">
    <property type="entry name" value="phge_HK97_gp10"/>
    <property type="match status" value="1"/>
</dbReference>
<name>A0A5C5XP60_9PLAN</name>
<organism evidence="1 2">
    <name type="scientific">Rubinisphaera italica</name>
    <dbReference type="NCBI Taxonomy" id="2527969"/>
    <lineage>
        <taxon>Bacteria</taxon>
        <taxon>Pseudomonadati</taxon>
        <taxon>Planctomycetota</taxon>
        <taxon>Planctomycetia</taxon>
        <taxon>Planctomycetales</taxon>
        <taxon>Planctomycetaceae</taxon>
        <taxon>Rubinisphaera</taxon>
    </lineage>
</organism>
<dbReference type="Proteomes" id="UP000316095">
    <property type="component" value="Unassembled WGS sequence"/>
</dbReference>
<evidence type="ECO:0008006" key="3">
    <source>
        <dbReference type="Google" id="ProtNLM"/>
    </source>
</evidence>
<evidence type="ECO:0000313" key="2">
    <source>
        <dbReference type="Proteomes" id="UP000316095"/>
    </source>
</evidence>
<dbReference type="RefSeq" id="WP_146505967.1">
    <property type="nucleotide sequence ID" value="NZ_SJPG01000001.1"/>
</dbReference>
<proteinExistence type="predicted"/>
<comment type="caution">
    <text evidence="1">The sequence shown here is derived from an EMBL/GenBank/DDBJ whole genome shotgun (WGS) entry which is preliminary data.</text>
</comment>
<dbReference type="Pfam" id="PF04883">
    <property type="entry name" value="HK97-gp10_like"/>
    <property type="match status" value="1"/>
</dbReference>
<evidence type="ECO:0000313" key="1">
    <source>
        <dbReference type="EMBL" id="TWT64241.1"/>
    </source>
</evidence>
<sequence length="141" mass="15779">MDLQITGIKELDKQLNQLEKKDLKKMCKKGLREGQKVIQKEVKENMPVDSGDAKKNIVVRAMPAKVVKKLGGTVGLFAGNTRAGFEKKTGKEFYLQYIENGNGDNEPQRPFQRALDAKGEEAKSKAISIIAQELNNYRGKK</sequence>
<dbReference type="AlphaFoldDB" id="A0A5C5XP60"/>
<dbReference type="EMBL" id="SJPG01000001">
    <property type="protein sequence ID" value="TWT64241.1"/>
    <property type="molecule type" value="Genomic_DNA"/>
</dbReference>
<protein>
    <recommendedName>
        <fullName evidence="3">Phage protein, HK97 gp10 family</fullName>
    </recommendedName>
</protein>